<organism evidence="1 2">
    <name type="scientific">Luedemannella helvata</name>
    <dbReference type="NCBI Taxonomy" id="349315"/>
    <lineage>
        <taxon>Bacteria</taxon>
        <taxon>Bacillati</taxon>
        <taxon>Actinomycetota</taxon>
        <taxon>Actinomycetes</taxon>
        <taxon>Micromonosporales</taxon>
        <taxon>Micromonosporaceae</taxon>
        <taxon>Luedemannella</taxon>
    </lineage>
</organism>
<keyword evidence="2" id="KW-1185">Reference proteome</keyword>
<name>A0ABP4XAS4_9ACTN</name>
<comment type="caution">
    <text evidence="1">The sequence shown here is derived from an EMBL/GenBank/DDBJ whole genome shotgun (WGS) entry which is preliminary data.</text>
</comment>
<dbReference type="EMBL" id="BAAALS010000038">
    <property type="protein sequence ID" value="GAA1774261.1"/>
    <property type="molecule type" value="Genomic_DNA"/>
</dbReference>
<evidence type="ECO:0000313" key="2">
    <source>
        <dbReference type="Proteomes" id="UP001500655"/>
    </source>
</evidence>
<protein>
    <submittedName>
        <fullName evidence="1">Uncharacterized protein</fullName>
    </submittedName>
</protein>
<proteinExistence type="predicted"/>
<accession>A0ABP4XAS4</accession>
<dbReference type="Proteomes" id="UP001500655">
    <property type="component" value="Unassembled WGS sequence"/>
</dbReference>
<dbReference type="RefSeq" id="WP_344087592.1">
    <property type="nucleotide sequence ID" value="NZ_BAAALS010000038.1"/>
</dbReference>
<reference evidence="2" key="1">
    <citation type="journal article" date="2019" name="Int. J. Syst. Evol. Microbiol.">
        <title>The Global Catalogue of Microorganisms (GCM) 10K type strain sequencing project: providing services to taxonomists for standard genome sequencing and annotation.</title>
        <authorList>
            <consortium name="The Broad Institute Genomics Platform"/>
            <consortium name="The Broad Institute Genome Sequencing Center for Infectious Disease"/>
            <person name="Wu L."/>
            <person name="Ma J."/>
        </authorList>
    </citation>
    <scope>NUCLEOTIDE SEQUENCE [LARGE SCALE GENOMIC DNA]</scope>
    <source>
        <strain evidence="2">JCM 13249</strain>
    </source>
</reference>
<sequence>MAGELAGAMRGRLLRQAARVLVLVLDEHRDLPVLTWTVTPDLLQAHADVCDLDPGRDRMVFNAWARALPAGDGSDPAPVGDDAGVTRLRAVRRVNGVPVVLTAAVHPF</sequence>
<evidence type="ECO:0000313" key="1">
    <source>
        <dbReference type="EMBL" id="GAA1774261.1"/>
    </source>
</evidence>
<gene>
    <name evidence="1" type="ORF">GCM10009681_52260</name>
</gene>